<dbReference type="RefSeq" id="WP_093101022.1">
    <property type="nucleotide sequence ID" value="NZ_CP158798.1"/>
</dbReference>
<dbReference type="AlphaFoldDB" id="A0AAJ4XEI1"/>
<protein>
    <submittedName>
        <fullName evidence="1">FAD dependent oxidoreductase</fullName>
    </submittedName>
</protein>
<dbReference type="KEGG" id="smiz:4412673_03486"/>
<organism evidence="1 2">
    <name type="scientific">Sphingobacterium mizutaii</name>
    <dbReference type="NCBI Taxonomy" id="1010"/>
    <lineage>
        <taxon>Bacteria</taxon>
        <taxon>Pseudomonadati</taxon>
        <taxon>Bacteroidota</taxon>
        <taxon>Sphingobacteriia</taxon>
        <taxon>Sphingobacteriales</taxon>
        <taxon>Sphingobacteriaceae</taxon>
        <taxon>Sphingobacterium</taxon>
    </lineage>
</organism>
<accession>A0AAJ4XEI1</accession>
<evidence type="ECO:0000313" key="2">
    <source>
        <dbReference type="Proteomes" id="UP000215355"/>
    </source>
</evidence>
<dbReference type="EMBL" id="LT906468">
    <property type="protein sequence ID" value="SNV59139.1"/>
    <property type="molecule type" value="Genomic_DNA"/>
</dbReference>
<sequence>MNLRVLTFLCLLFPCLVFAQKKVKPKMFVYGSDITALSAAIQAARSNVPTVMLMDKPILAEEITSEVLQIEGNKNLDGGIWMGILMEMAISKTRDDSLAQVVKKDFNPQLARNAIDKYMRELPNLTVIKEQQISKVSRNKRNWEIVLSNRQKYEVLSVVDASEDAGLLKASGLKLDSAVQGGYTKAKDMGLAISRTTLAVGELDKASSVVFLKDLLDFEKENLFDIGRLRSLAKSADNIGFRSSFGQAIGATAGYTAFFKTDSKKIDIRKLQAELLAFKARLIPYQDVEVKDPHFGAIQKCYLTGVFLGKEVDGKYNFDGNQIVRFSDVKNVLNDIYTRSQLWFLDNYREDELTWKDLLGMIKFISFKGDEVDRQIAKEWKTKLKFEGEFSPENKVTRDQFAVVADLFSSSFAKAINLDGTFVK</sequence>
<name>A0AAJ4XEI1_9SPHI</name>
<reference evidence="1 2" key="1">
    <citation type="submission" date="2017-06" db="EMBL/GenBank/DDBJ databases">
        <authorList>
            <consortium name="Pathogen Informatics"/>
        </authorList>
    </citation>
    <scope>NUCLEOTIDE SEQUENCE [LARGE SCALE GENOMIC DNA]</scope>
    <source>
        <strain evidence="1 2">NCTC12149</strain>
    </source>
</reference>
<dbReference type="Proteomes" id="UP000215355">
    <property type="component" value="Chromosome 1"/>
</dbReference>
<proteinExistence type="predicted"/>
<gene>
    <name evidence="1" type="ORF">SAMEA4412673_03486</name>
</gene>
<evidence type="ECO:0000313" key="1">
    <source>
        <dbReference type="EMBL" id="SNV59139.1"/>
    </source>
</evidence>
<dbReference type="Pfam" id="PF12831">
    <property type="entry name" value="FAD_oxidored"/>
    <property type="match status" value="1"/>
</dbReference>